<evidence type="ECO:0000259" key="2">
    <source>
        <dbReference type="Pfam" id="PF02657"/>
    </source>
</evidence>
<evidence type="ECO:0000313" key="4">
    <source>
        <dbReference type="Proteomes" id="UP000281474"/>
    </source>
</evidence>
<dbReference type="RefSeq" id="WP_121839470.1">
    <property type="nucleotide sequence ID" value="NZ_ML014789.1"/>
</dbReference>
<comment type="similarity">
    <text evidence="1">Belongs to the SufE family.</text>
</comment>
<dbReference type="InterPro" id="IPR003808">
    <property type="entry name" value="Fe-S_metab-assoc_dom"/>
</dbReference>
<proteinExistence type="inferred from homology"/>
<dbReference type="OrthoDB" id="9799320at2"/>
<feature type="domain" description="Fe-S metabolism associated" evidence="2">
    <location>
        <begin position="22"/>
        <end position="140"/>
    </location>
</feature>
<reference evidence="3 4" key="1">
    <citation type="submission" date="2018-09" db="EMBL/GenBank/DDBJ databases">
        <title>Phylogeny of the Shewanellaceae, and recommendation for two new genera, Pseudoshewanella and Parashewanella.</title>
        <authorList>
            <person name="Wang G."/>
        </authorList>
    </citation>
    <scope>NUCLEOTIDE SEQUENCE [LARGE SCALE GENOMIC DNA]</scope>
    <source>
        <strain evidence="3 4">C51</strain>
    </source>
</reference>
<comment type="caution">
    <text evidence="3">The sequence shown here is derived from an EMBL/GenBank/DDBJ whole genome shotgun (WGS) entry which is preliminary data.</text>
</comment>
<accession>A0A3L8PV92</accession>
<dbReference type="SUPFAM" id="SSF82649">
    <property type="entry name" value="SufE/NifU"/>
    <property type="match status" value="1"/>
</dbReference>
<dbReference type="Gene3D" id="3.90.1010.10">
    <property type="match status" value="1"/>
</dbReference>
<dbReference type="PANTHER" id="PTHR43597">
    <property type="entry name" value="SULFUR ACCEPTOR PROTEIN CSDE"/>
    <property type="match status" value="1"/>
</dbReference>
<sequence>MRLPDNSQFQYQAPDFDELVTLFSNTRSWQEKYRHLMLLGKQIPTLAKEYRVEAAQVDGCESAAWLYHQQINGKHYFIADSDTRIVKGLIAILMAYFHGKNTDELPEQAIEMVFHNIGLSQQLSPSRTNGLQHITQQMQHKFVKLT</sequence>
<gene>
    <name evidence="3" type="ORF">D5018_13210</name>
</gene>
<dbReference type="Pfam" id="PF02657">
    <property type="entry name" value="SufE"/>
    <property type="match status" value="1"/>
</dbReference>
<name>A0A3L8PV92_9GAMM</name>
<dbReference type="PANTHER" id="PTHR43597:SF5">
    <property type="entry name" value="SUFE-LIKE PROTEIN 2, CHLOROPLASTIC"/>
    <property type="match status" value="1"/>
</dbReference>
<dbReference type="EMBL" id="QZEI01000040">
    <property type="protein sequence ID" value="RLV59234.1"/>
    <property type="molecule type" value="Genomic_DNA"/>
</dbReference>
<evidence type="ECO:0000313" key="3">
    <source>
        <dbReference type="EMBL" id="RLV59234.1"/>
    </source>
</evidence>
<evidence type="ECO:0000256" key="1">
    <source>
        <dbReference type="ARBA" id="ARBA00010282"/>
    </source>
</evidence>
<protein>
    <submittedName>
        <fullName evidence="3">SufE family protein</fullName>
    </submittedName>
</protein>
<keyword evidence="4" id="KW-1185">Reference proteome</keyword>
<organism evidence="3 4">
    <name type="scientific">Parashewanella curva</name>
    <dbReference type="NCBI Taxonomy" id="2338552"/>
    <lineage>
        <taxon>Bacteria</taxon>
        <taxon>Pseudomonadati</taxon>
        <taxon>Pseudomonadota</taxon>
        <taxon>Gammaproteobacteria</taxon>
        <taxon>Alteromonadales</taxon>
        <taxon>Shewanellaceae</taxon>
        <taxon>Parashewanella</taxon>
    </lineage>
</organism>
<dbReference type="Proteomes" id="UP000281474">
    <property type="component" value="Unassembled WGS sequence"/>
</dbReference>
<dbReference type="AlphaFoldDB" id="A0A3L8PV92"/>